<gene>
    <name evidence="2" type="ORF">BXY41_1259</name>
</gene>
<dbReference type="AlphaFoldDB" id="A0A2S6HAK0"/>
<dbReference type="Proteomes" id="UP000237749">
    <property type="component" value="Unassembled WGS sequence"/>
</dbReference>
<proteinExistence type="predicted"/>
<evidence type="ECO:0000259" key="1">
    <source>
        <dbReference type="PROSITE" id="PS50943"/>
    </source>
</evidence>
<dbReference type="GO" id="GO:0003677">
    <property type="term" value="F:DNA binding"/>
    <property type="evidence" value="ECO:0007669"/>
    <property type="project" value="InterPro"/>
</dbReference>
<dbReference type="EMBL" id="PTJA01000025">
    <property type="protein sequence ID" value="PPK74507.1"/>
    <property type="molecule type" value="Genomic_DNA"/>
</dbReference>
<organism evidence="2 3">
    <name type="scientific">Lacrimispora xylanisolvens</name>
    <dbReference type="NCBI Taxonomy" id="384636"/>
    <lineage>
        <taxon>Bacteria</taxon>
        <taxon>Bacillati</taxon>
        <taxon>Bacillota</taxon>
        <taxon>Clostridia</taxon>
        <taxon>Lachnospirales</taxon>
        <taxon>Lachnospiraceae</taxon>
        <taxon>Lacrimispora</taxon>
    </lineage>
</organism>
<dbReference type="SUPFAM" id="SSF47413">
    <property type="entry name" value="lambda repressor-like DNA-binding domains"/>
    <property type="match status" value="1"/>
</dbReference>
<dbReference type="PROSITE" id="PS50943">
    <property type="entry name" value="HTH_CROC1"/>
    <property type="match status" value="1"/>
</dbReference>
<evidence type="ECO:0000313" key="2">
    <source>
        <dbReference type="EMBL" id="PPK74507.1"/>
    </source>
</evidence>
<dbReference type="SMART" id="SM00530">
    <property type="entry name" value="HTH_XRE"/>
    <property type="match status" value="1"/>
</dbReference>
<name>A0A2S6HAK0_9FIRM</name>
<dbReference type="OrthoDB" id="796548at2"/>
<comment type="caution">
    <text evidence="2">The sequence shown here is derived from an EMBL/GenBank/DDBJ whole genome shotgun (WGS) entry which is preliminary data.</text>
</comment>
<sequence>MLNANEIGNRIRLKIKESGLKQKDIVESSGISKAALSNYISGNRVPDTEAIYKISKELGTSIEWILTGEYTNENFSEDERRIIQAYKNANSGIKEATRKLLDINEPCSTGKSSDSKIG</sequence>
<keyword evidence="3" id="KW-1185">Reference proteome</keyword>
<dbReference type="InterPro" id="IPR001387">
    <property type="entry name" value="Cro/C1-type_HTH"/>
</dbReference>
<reference evidence="2 3" key="1">
    <citation type="submission" date="2018-02" db="EMBL/GenBank/DDBJ databases">
        <title>Genomic Encyclopedia of Archaeal and Bacterial Type Strains, Phase II (KMG-II): from individual species to whole genera.</title>
        <authorList>
            <person name="Goeker M."/>
        </authorList>
    </citation>
    <scope>NUCLEOTIDE SEQUENCE [LARGE SCALE GENOMIC DNA]</scope>
    <source>
        <strain evidence="2 3">DSM 3808</strain>
    </source>
</reference>
<dbReference type="RefSeq" id="WP_104439872.1">
    <property type="nucleotide sequence ID" value="NZ_PTJA01000025.1"/>
</dbReference>
<dbReference type="CDD" id="cd00093">
    <property type="entry name" value="HTH_XRE"/>
    <property type="match status" value="1"/>
</dbReference>
<feature type="domain" description="HTH cro/C1-type" evidence="1">
    <location>
        <begin position="11"/>
        <end position="65"/>
    </location>
</feature>
<dbReference type="Pfam" id="PF12844">
    <property type="entry name" value="HTH_19"/>
    <property type="match status" value="1"/>
</dbReference>
<evidence type="ECO:0000313" key="3">
    <source>
        <dbReference type="Proteomes" id="UP000237749"/>
    </source>
</evidence>
<accession>A0A2S6HAK0</accession>
<protein>
    <submittedName>
        <fullName evidence="2">Transcriptional regulator with XRE-family HTH domain</fullName>
    </submittedName>
</protein>
<dbReference type="InterPro" id="IPR010982">
    <property type="entry name" value="Lambda_DNA-bd_dom_sf"/>
</dbReference>
<dbReference type="Gene3D" id="1.10.260.40">
    <property type="entry name" value="lambda repressor-like DNA-binding domains"/>
    <property type="match status" value="1"/>
</dbReference>